<dbReference type="GO" id="GO:0005886">
    <property type="term" value="C:plasma membrane"/>
    <property type="evidence" value="ECO:0007669"/>
    <property type="project" value="TreeGrafter"/>
</dbReference>
<dbReference type="InterPro" id="IPR027417">
    <property type="entry name" value="P-loop_NTPase"/>
</dbReference>
<dbReference type="InterPro" id="IPR003439">
    <property type="entry name" value="ABC_transporter-like_ATP-bd"/>
</dbReference>
<dbReference type="GO" id="GO:0022857">
    <property type="term" value="F:transmembrane transporter activity"/>
    <property type="evidence" value="ECO:0007669"/>
    <property type="project" value="TreeGrafter"/>
</dbReference>
<dbReference type="SUPFAM" id="SSF52540">
    <property type="entry name" value="P-loop containing nucleoside triphosphate hydrolases"/>
    <property type="match status" value="1"/>
</dbReference>
<keyword evidence="1" id="KW-0813">Transport</keyword>
<evidence type="ECO:0000313" key="6">
    <source>
        <dbReference type="EMBL" id="QQC43708.1"/>
    </source>
</evidence>
<dbReference type="PANTHER" id="PTHR24220">
    <property type="entry name" value="IMPORT ATP-BINDING PROTEIN"/>
    <property type="match status" value="1"/>
</dbReference>
<dbReference type="PROSITE" id="PS50893">
    <property type="entry name" value="ABC_TRANSPORTER_2"/>
    <property type="match status" value="1"/>
</dbReference>
<dbReference type="Proteomes" id="UP000595220">
    <property type="component" value="Chromosome"/>
</dbReference>
<organism evidence="6 7">
    <name type="scientific">Schaalia meyeri</name>
    <dbReference type="NCBI Taxonomy" id="52773"/>
    <lineage>
        <taxon>Bacteria</taxon>
        <taxon>Bacillati</taxon>
        <taxon>Actinomycetota</taxon>
        <taxon>Actinomycetes</taxon>
        <taxon>Actinomycetales</taxon>
        <taxon>Actinomycetaceae</taxon>
        <taxon>Schaalia</taxon>
    </lineage>
</organism>
<evidence type="ECO:0000256" key="1">
    <source>
        <dbReference type="ARBA" id="ARBA00022448"/>
    </source>
</evidence>
<accession>A0AAP9Y6H6</accession>
<evidence type="ECO:0000256" key="4">
    <source>
        <dbReference type="SAM" id="MobiDB-lite"/>
    </source>
</evidence>
<keyword evidence="7" id="KW-1185">Reference proteome</keyword>
<dbReference type="PANTHER" id="PTHR24220:SF685">
    <property type="entry name" value="ABC TRANSPORTER RELATED"/>
    <property type="match status" value="1"/>
</dbReference>
<dbReference type="SMART" id="SM00382">
    <property type="entry name" value="AAA"/>
    <property type="match status" value="1"/>
</dbReference>
<dbReference type="InterPro" id="IPR015854">
    <property type="entry name" value="ABC_transpr_LolD-like"/>
</dbReference>
<dbReference type="InterPro" id="IPR017911">
    <property type="entry name" value="MacB-like_ATP-bd"/>
</dbReference>
<dbReference type="AlphaFoldDB" id="A0AAP9Y6H6"/>
<gene>
    <name evidence="6" type="ORF">I6H42_08020</name>
</gene>
<sequence length="261" mass="26809">MTHNTAGLVTRALTKTYMRGQMPVHALAGVDLTLPQGTQVAIMGPSGSGKTTLLHCLAGVLRPSSGSITLDGQEMTAMSEKGLSDLRLRRFGFVFQDGQLLPELPTEENIAMPLMLSGTPKTQAVARAREILRNLGLDGAGPYRPGQLSGGQAQRVAIGRALATNPSVIFADEPTGALDQATGGEVMSLLTSACASTGASLVLVTHDPAVAGRLPHTIHVRDGRVFLTGPGAGPQKPASASPERIPGAPVGGGAVRQGVLS</sequence>
<keyword evidence="2" id="KW-0547">Nucleotide-binding</keyword>
<evidence type="ECO:0000256" key="3">
    <source>
        <dbReference type="ARBA" id="ARBA00022840"/>
    </source>
</evidence>
<dbReference type="InterPro" id="IPR003593">
    <property type="entry name" value="AAA+_ATPase"/>
</dbReference>
<proteinExistence type="predicted"/>
<dbReference type="RefSeq" id="WP_074633654.1">
    <property type="nucleotide sequence ID" value="NZ_CP066065.1"/>
</dbReference>
<dbReference type="EMBL" id="CP066065">
    <property type="protein sequence ID" value="QQC43708.1"/>
    <property type="molecule type" value="Genomic_DNA"/>
</dbReference>
<protein>
    <submittedName>
        <fullName evidence="6">ABC transporter ATP-binding protein</fullName>
    </submittedName>
</protein>
<evidence type="ECO:0000259" key="5">
    <source>
        <dbReference type="PROSITE" id="PS50893"/>
    </source>
</evidence>
<dbReference type="GO" id="GO:0005524">
    <property type="term" value="F:ATP binding"/>
    <property type="evidence" value="ECO:0007669"/>
    <property type="project" value="UniProtKB-KW"/>
</dbReference>
<dbReference type="InterPro" id="IPR017871">
    <property type="entry name" value="ABC_transporter-like_CS"/>
</dbReference>
<dbReference type="Pfam" id="PF00005">
    <property type="entry name" value="ABC_tran"/>
    <property type="match status" value="1"/>
</dbReference>
<dbReference type="PROSITE" id="PS00211">
    <property type="entry name" value="ABC_TRANSPORTER_1"/>
    <property type="match status" value="1"/>
</dbReference>
<name>A0AAP9Y6H6_9ACTO</name>
<dbReference type="GO" id="GO:0016887">
    <property type="term" value="F:ATP hydrolysis activity"/>
    <property type="evidence" value="ECO:0007669"/>
    <property type="project" value="InterPro"/>
</dbReference>
<dbReference type="Gene3D" id="3.40.50.300">
    <property type="entry name" value="P-loop containing nucleotide triphosphate hydrolases"/>
    <property type="match status" value="1"/>
</dbReference>
<dbReference type="CDD" id="cd03255">
    <property type="entry name" value="ABC_MJ0796_LolCDE_FtsE"/>
    <property type="match status" value="1"/>
</dbReference>
<reference evidence="6 7" key="1">
    <citation type="submission" date="2020-12" db="EMBL/GenBank/DDBJ databases">
        <title>FDA dAtabase for Regulatory Grade micrObial Sequences (FDA-ARGOS): Supporting development and validation of Infectious Disease Dx tests.</title>
        <authorList>
            <person name="Sproer C."/>
            <person name="Gronow S."/>
            <person name="Severitt S."/>
            <person name="Schroder I."/>
            <person name="Tallon L."/>
            <person name="Sadzewicz L."/>
            <person name="Zhao X."/>
            <person name="Boylan J."/>
            <person name="Ott S."/>
            <person name="Bowen H."/>
            <person name="Vavikolanu K."/>
            <person name="Mehta A."/>
            <person name="Aluvathingal J."/>
            <person name="Nadendla S."/>
            <person name="Lowell S."/>
            <person name="Myers T."/>
            <person name="Yan Y."/>
            <person name="Sichtig H."/>
        </authorList>
    </citation>
    <scope>NUCLEOTIDE SEQUENCE [LARGE SCALE GENOMIC DNA]</scope>
    <source>
        <strain evidence="6 7">FDAARGOS_985</strain>
    </source>
</reference>
<feature type="region of interest" description="Disordered" evidence="4">
    <location>
        <begin position="228"/>
        <end position="261"/>
    </location>
</feature>
<dbReference type="GO" id="GO:0098796">
    <property type="term" value="C:membrane protein complex"/>
    <property type="evidence" value="ECO:0007669"/>
    <property type="project" value="UniProtKB-ARBA"/>
</dbReference>
<feature type="domain" description="ABC transporter" evidence="5">
    <location>
        <begin position="8"/>
        <end position="247"/>
    </location>
</feature>
<evidence type="ECO:0000313" key="7">
    <source>
        <dbReference type="Proteomes" id="UP000595220"/>
    </source>
</evidence>
<keyword evidence="3 6" id="KW-0067">ATP-binding</keyword>
<evidence type="ECO:0000256" key="2">
    <source>
        <dbReference type="ARBA" id="ARBA00022741"/>
    </source>
</evidence>
<dbReference type="FunFam" id="3.40.50.300:FF:000032">
    <property type="entry name" value="Export ABC transporter ATP-binding protein"/>
    <property type="match status" value="1"/>
</dbReference>